<keyword evidence="1" id="KW-0175">Coiled coil</keyword>
<dbReference type="AlphaFoldDB" id="Q0CX42"/>
<dbReference type="STRING" id="341663.Q0CX42"/>
<reference evidence="3" key="1">
    <citation type="submission" date="2005-09" db="EMBL/GenBank/DDBJ databases">
        <title>Annotation of the Aspergillus terreus NIH2624 genome.</title>
        <authorList>
            <person name="Birren B.W."/>
            <person name="Lander E.S."/>
            <person name="Galagan J.E."/>
            <person name="Nusbaum C."/>
            <person name="Devon K."/>
            <person name="Henn M."/>
            <person name="Ma L.-J."/>
            <person name="Jaffe D.B."/>
            <person name="Butler J."/>
            <person name="Alvarez P."/>
            <person name="Gnerre S."/>
            <person name="Grabherr M."/>
            <person name="Kleber M."/>
            <person name="Mauceli E.W."/>
            <person name="Brockman W."/>
            <person name="Rounsley S."/>
            <person name="Young S.K."/>
            <person name="LaButti K."/>
            <person name="Pushparaj V."/>
            <person name="DeCaprio D."/>
            <person name="Crawford M."/>
            <person name="Koehrsen M."/>
            <person name="Engels R."/>
            <person name="Montgomery P."/>
            <person name="Pearson M."/>
            <person name="Howarth C."/>
            <person name="Larson L."/>
            <person name="Luoma S."/>
            <person name="White J."/>
            <person name="Alvarado L."/>
            <person name="Kodira C.D."/>
            <person name="Zeng Q."/>
            <person name="Oleary S."/>
            <person name="Yandava C."/>
            <person name="Denning D.W."/>
            <person name="Nierman W.C."/>
            <person name="Milne T."/>
            <person name="Madden K."/>
        </authorList>
    </citation>
    <scope>NUCLEOTIDE SEQUENCE [LARGE SCALE GENOMIC DNA]</scope>
    <source>
        <strain evidence="3">NIH 2624 / FGSC A1156</strain>
    </source>
</reference>
<evidence type="ECO:0000313" key="3">
    <source>
        <dbReference type="Proteomes" id="UP000007963"/>
    </source>
</evidence>
<evidence type="ECO:0000313" key="2">
    <source>
        <dbReference type="EMBL" id="EAU38499.1"/>
    </source>
</evidence>
<protein>
    <submittedName>
        <fullName evidence="2">Uncharacterized protein</fullName>
    </submittedName>
</protein>
<dbReference type="RefSeq" id="XP_001209107.1">
    <property type="nucleotide sequence ID" value="XM_001209107.1"/>
</dbReference>
<proteinExistence type="predicted"/>
<dbReference type="HOGENOM" id="CLU_1102562_0_0_1"/>
<gene>
    <name evidence="2" type="ORF">ATEG_01742</name>
</gene>
<sequence length="252" mass="28952">MPLDTIDQPVTPGDLILAYTRKRKRMFLVTSASSKQGSPDTSTILVKRAPYSVVDEPGFGLSPAPTSTTSRRKRISKIQTKQVTMATQLMERTMRAIAKLSRCGHFLTSSRDPLTLPSSEVLEHYFSGTCPYCNNETFFCPGCQGDYPEFFGSCAVWLSCPVCLGYDLAEDEKQGLRWLEDEEYQIRDYQRQAKESELSKSDKKRLREIKYEMLEFLEEKYEAINERKKEMGIPLDDVEEQVKDYTDCMFSF</sequence>
<feature type="coiled-coil region" evidence="1">
    <location>
        <begin position="179"/>
        <end position="227"/>
    </location>
</feature>
<dbReference type="OrthoDB" id="4501419at2759"/>
<dbReference type="Proteomes" id="UP000007963">
    <property type="component" value="Unassembled WGS sequence"/>
</dbReference>
<dbReference type="GeneID" id="4316373"/>
<evidence type="ECO:0000256" key="1">
    <source>
        <dbReference type="SAM" id="Coils"/>
    </source>
</evidence>
<dbReference type="EMBL" id="CH476595">
    <property type="protein sequence ID" value="EAU38499.1"/>
    <property type="molecule type" value="Genomic_DNA"/>
</dbReference>
<name>Q0CX42_ASPTN</name>
<dbReference type="OMA" id="DDIVESW"/>
<dbReference type="VEuPathDB" id="FungiDB:ATEG_01742"/>
<organism evidence="2 3">
    <name type="scientific">Aspergillus terreus (strain NIH 2624 / FGSC A1156)</name>
    <dbReference type="NCBI Taxonomy" id="341663"/>
    <lineage>
        <taxon>Eukaryota</taxon>
        <taxon>Fungi</taxon>
        <taxon>Dikarya</taxon>
        <taxon>Ascomycota</taxon>
        <taxon>Pezizomycotina</taxon>
        <taxon>Eurotiomycetes</taxon>
        <taxon>Eurotiomycetidae</taxon>
        <taxon>Eurotiales</taxon>
        <taxon>Aspergillaceae</taxon>
        <taxon>Aspergillus</taxon>
        <taxon>Aspergillus subgen. Circumdati</taxon>
    </lineage>
</organism>
<accession>Q0CX42</accession>